<dbReference type="AlphaFoldDB" id="E1X5L8"/>
<dbReference type="GO" id="GO:0009090">
    <property type="term" value="P:homoserine biosynthetic process"/>
    <property type="evidence" value="ECO:0007669"/>
    <property type="project" value="TreeGrafter"/>
</dbReference>
<name>E1X5L8_HALMS</name>
<dbReference type="PROSITE" id="PS00324">
    <property type="entry name" value="ASPARTOKINASE"/>
    <property type="match status" value="1"/>
</dbReference>
<gene>
    <name evidence="10" type="primary">lysC</name>
    <name evidence="10" type="ordered locus">BMS_2550</name>
</gene>
<dbReference type="GO" id="GO:0005829">
    <property type="term" value="C:cytosol"/>
    <property type="evidence" value="ECO:0007669"/>
    <property type="project" value="TreeGrafter"/>
</dbReference>
<dbReference type="Pfam" id="PF00696">
    <property type="entry name" value="AA_kinase"/>
    <property type="match status" value="1"/>
</dbReference>
<dbReference type="HOGENOM" id="CLU_768965_0_0_7"/>
<comment type="pathway">
    <text evidence="8">Amino-acid biosynthesis; L-threonine biosynthesis; L-threonine from L-aspartate: step 1/5.</text>
</comment>
<dbReference type="PANTHER" id="PTHR21499">
    <property type="entry name" value="ASPARTATE KINASE"/>
    <property type="match status" value="1"/>
</dbReference>
<dbReference type="EMBL" id="FQ312005">
    <property type="protein sequence ID" value="CBW27339.1"/>
    <property type="molecule type" value="Genomic_DNA"/>
</dbReference>
<evidence type="ECO:0000256" key="3">
    <source>
        <dbReference type="ARBA" id="ARBA00022679"/>
    </source>
</evidence>
<evidence type="ECO:0000256" key="6">
    <source>
        <dbReference type="ARBA" id="ARBA00022840"/>
    </source>
</evidence>
<comment type="pathway">
    <text evidence="1 8">Amino-acid biosynthesis; L-lysine biosynthesis via DAP pathway; (S)-tetrahydrodipicolinate from L-aspartate: step 1/4.</text>
</comment>
<dbReference type="PANTHER" id="PTHR21499:SF59">
    <property type="entry name" value="ASPARTOKINASE"/>
    <property type="match status" value="1"/>
</dbReference>
<dbReference type="InterPro" id="IPR001048">
    <property type="entry name" value="Asp/Glu/Uridylate_kinase"/>
</dbReference>
<dbReference type="NCBIfam" id="TIGR00657">
    <property type="entry name" value="asp_kinases"/>
    <property type="match status" value="1"/>
</dbReference>
<evidence type="ECO:0000256" key="8">
    <source>
        <dbReference type="RuleBase" id="RU004249"/>
    </source>
</evidence>
<keyword evidence="6" id="KW-0067">ATP-binding</keyword>
<reference evidence="11" key="1">
    <citation type="journal article" date="2013" name="ISME J.">
        <title>A small predatory core genome in the divergent marine Bacteriovorax marinus SJ and the terrestrial Bdellovibrio bacteriovorus.</title>
        <authorList>
            <person name="Crossman L.C."/>
            <person name="Chen H."/>
            <person name="Cerdeno-Tarraga A.M."/>
            <person name="Brooks K."/>
            <person name="Quail M.A."/>
            <person name="Pineiro S.A."/>
            <person name="Hobley L."/>
            <person name="Sockett R.E."/>
            <person name="Bentley S.D."/>
            <person name="Parkhill J."/>
            <person name="Williams H.N."/>
            <person name="Stine O.C."/>
        </authorList>
    </citation>
    <scope>NUCLEOTIDE SEQUENCE [LARGE SCALE GENOMIC DNA]</scope>
    <source>
        <strain evidence="11">ATCC BAA-682 / DSM 15412 / SJ</strain>
    </source>
</reference>
<dbReference type="STRING" id="862908.BMS_2550"/>
<dbReference type="Proteomes" id="UP000008963">
    <property type="component" value="Chromosome"/>
</dbReference>
<evidence type="ECO:0000256" key="1">
    <source>
        <dbReference type="ARBA" id="ARBA00004766"/>
    </source>
</evidence>
<dbReference type="GO" id="GO:0004072">
    <property type="term" value="F:aspartate kinase activity"/>
    <property type="evidence" value="ECO:0007669"/>
    <property type="project" value="UniProtKB-EC"/>
</dbReference>
<dbReference type="UniPathway" id="UPA00050">
    <property type="reaction ID" value="UER00461"/>
</dbReference>
<dbReference type="EC" id="2.7.2.4" evidence="7"/>
<keyword evidence="5 7" id="KW-0418">Kinase</keyword>
<sequence>MKIFKFGGSSVQDATAMKRVSEIILNHSNCGIVVVSATKNTTNELEQIAKSASLNEVNLMQKQLESLTLRHRAIADDLELDIGLSLSELESELQMCSQSILGDGEILPKKMDALYSLGERFSSLILSSYLSIQHDRAILLKDIREIMITNDSWNCASPLIGEISQRVQLWKPAIEDALIVTQGFIGSTISGETTTLGREGSDYSATLLGEAFSASEVFIWTDVAGVATCDPRIVPSAKFIEQLSYDHASRLAQFGAKVLFERTLEPAMRAKFPVVVKSTLLPSEVGSRIFDLPKRDGVVGLALEGDILSIIGENLLSEEVSILNNLSDYEIYKQTNEYVALRILSEDIEDFVREVHSKIL</sequence>
<dbReference type="InterPro" id="IPR036393">
    <property type="entry name" value="AceGlu_kinase-like_sf"/>
</dbReference>
<evidence type="ECO:0000256" key="7">
    <source>
        <dbReference type="RuleBase" id="RU003448"/>
    </source>
</evidence>
<dbReference type="SUPFAM" id="SSF53633">
    <property type="entry name" value="Carbamate kinase-like"/>
    <property type="match status" value="1"/>
</dbReference>
<evidence type="ECO:0000259" key="9">
    <source>
        <dbReference type="Pfam" id="PF00696"/>
    </source>
</evidence>
<evidence type="ECO:0000313" key="10">
    <source>
        <dbReference type="EMBL" id="CBW27339.1"/>
    </source>
</evidence>
<dbReference type="eggNOG" id="COG0527">
    <property type="taxonomic scope" value="Bacteria"/>
</dbReference>
<protein>
    <recommendedName>
        <fullName evidence="7">Aspartokinase</fullName>
        <ecNumber evidence="7">2.7.2.4</ecNumber>
    </recommendedName>
</protein>
<dbReference type="PATRIC" id="fig|862908.3.peg.2435"/>
<dbReference type="OrthoDB" id="5288056at2"/>
<accession>E1X5L8</accession>
<evidence type="ECO:0000313" key="11">
    <source>
        <dbReference type="Proteomes" id="UP000008963"/>
    </source>
</evidence>
<dbReference type="InterPro" id="IPR042199">
    <property type="entry name" value="AsparK_Bifunc_asparK/hSer_DH"/>
</dbReference>
<dbReference type="GO" id="GO:0009089">
    <property type="term" value="P:lysine biosynthetic process via diaminopimelate"/>
    <property type="evidence" value="ECO:0007669"/>
    <property type="project" value="UniProtKB-UniPathway"/>
</dbReference>
<keyword evidence="11" id="KW-1185">Reference proteome</keyword>
<dbReference type="Gene3D" id="3.40.1160.10">
    <property type="entry name" value="Acetylglutamate kinase-like"/>
    <property type="match status" value="1"/>
</dbReference>
<comment type="similarity">
    <text evidence="2 7">Belongs to the aspartokinase family.</text>
</comment>
<comment type="pathway">
    <text evidence="8">Amino-acid biosynthesis; L-methionine biosynthesis via de novo pathway; L-homoserine from L-aspartate: step 1/3.</text>
</comment>
<evidence type="ECO:0000256" key="2">
    <source>
        <dbReference type="ARBA" id="ARBA00010122"/>
    </source>
</evidence>
<dbReference type="UniPathway" id="UPA00051">
    <property type="reaction ID" value="UER00462"/>
</dbReference>
<dbReference type="InterPro" id="IPR001341">
    <property type="entry name" value="Asp_kinase"/>
</dbReference>
<proteinExistence type="inferred from homology"/>
<feature type="domain" description="Aspartate/glutamate/uridylate kinase" evidence="9">
    <location>
        <begin position="3"/>
        <end position="278"/>
    </location>
</feature>
<keyword evidence="3 7" id="KW-0808">Transferase</keyword>
<organism evidence="10 11">
    <name type="scientific">Halobacteriovorax marinus (strain ATCC BAA-682 / DSM 15412 / SJ)</name>
    <name type="common">Bacteriovorax marinus</name>
    <dbReference type="NCBI Taxonomy" id="862908"/>
    <lineage>
        <taxon>Bacteria</taxon>
        <taxon>Pseudomonadati</taxon>
        <taxon>Bdellovibrionota</taxon>
        <taxon>Bacteriovoracia</taxon>
        <taxon>Bacteriovoracales</taxon>
        <taxon>Halobacteriovoraceae</taxon>
        <taxon>Halobacteriovorax</taxon>
    </lineage>
</organism>
<dbReference type="Gene3D" id="1.20.120.1320">
    <property type="entry name" value="Aspartokinase, catalytic domain"/>
    <property type="match status" value="1"/>
</dbReference>
<evidence type="ECO:0000256" key="5">
    <source>
        <dbReference type="ARBA" id="ARBA00022777"/>
    </source>
</evidence>
<dbReference type="GO" id="GO:0009088">
    <property type="term" value="P:threonine biosynthetic process"/>
    <property type="evidence" value="ECO:0007669"/>
    <property type="project" value="UniProtKB-UniPathway"/>
</dbReference>
<dbReference type="RefSeq" id="WP_014245115.1">
    <property type="nucleotide sequence ID" value="NC_016620.1"/>
</dbReference>
<dbReference type="InterPro" id="IPR018042">
    <property type="entry name" value="Aspartate_kinase_CS"/>
</dbReference>
<keyword evidence="4" id="KW-0547">Nucleotide-binding</keyword>
<dbReference type="KEGG" id="bmx:BMS_2550"/>
<keyword evidence="8" id="KW-0028">Amino-acid biosynthesis</keyword>
<evidence type="ECO:0000256" key="4">
    <source>
        <dbReference type="ARBA" id="ARBA00022741"/>
    </source>
</evidence>
<comment type="catalytic activity">
    <reaction evidence="7">
        <text>L-aspartate + ATP = 4-phospho-L-aspartate + ADP</text>
        <dbReference type="Rhea" id="RHEA:23776"/>
        <dbReference type="ChEBI" id="CHEBI:29991"/>
        <dbReference type="ChEBI" id="CHEBI:30616"/>
        <dbReference type="ChEBI" id="CHEBI:57535"/>
        <dbReference type="ChEBI" id="CHEBI:456216"/>
        <dbReference type="EC" id="2.7.2.4"/>
    </reaction>
</comment>
<dbReference type="GO" id="GO:0005524">
    <property type="term" value="F:ATP binding"/>
    <property type="evidence" value="ECO:0007669"/>
    <property type="project" value="UniProtKB-KW"/>
</dbReference>
<dbReference type="UniPathway" id="UPA00034">
    <property type="reaction ID" value="UER00015"/>
</dbReference>